<evidence type="ECO:0000259" key="5">
    <source>
        <dbReference type="Pfam" id="PF03936"/>
    </source>
</evidence>
<dbReference type="InterPro" id="IPR008949">
    <property type="entry name" value="Isoprenoid_synthase_dom_sf"/>
</dbReference>
<dbReference type="InterPro" id="IPR001906">
    <property type="entry name" value="Terpene_synth_N"/>
</dbReference>
<keyword evidence="3" id="KW-0460">Magnesium</keyword>
<dbReference type="PANTHER" id="PTHR31225">
    <property type="entry name" value="OS04G0344100 PROTEIN-RELATED"/>
    <property type="match status" value="1"/>
</dbReference>
<reference evidence="6" key="1">
    <citation type="journal article" date="2023" name="Science">
        <title>Elucidation of the pathway for biosynthesis of saponin adjuvants from the soapbark tree.</title>
        <authorList>
            <person name="Reed J."/>
            <person name="Orme A."/>
            <person name="El-Demerdash A."/>
            <person name="Owen C."/>
            <person name="Martin L.B.B."/>
            <person name="Misra R.C."/>
            <person name="Kikuchi S."/>
            <person name="Rejzek M."/>
            <person name="Martin A.C."/>
            <person name="Harkess A."/>
            <person name="Leebens-Mack J."/>
            <person name="Louveau T."/>
            <person name="Stephenson M.J."/>
            <person name="Osbourn A."/>
        </authorList>
    </citation>
    <scope>NUCLEOTIDE SEQUENCE</scope>
    <source>
        <strain evidence="6">S10</strain>
    </source>
</reference>
<evidence type="ECO:0000313" key="7">
    <source>
        <dbReference type="Proteomes" id="UP001163823"/>
    </source>
</evidence>
<feature type="domain" description="Terpene synthase N-terminal" evidence="4">
    <location>
        <begin position="1"/>
        <end position="49"/>
    </location>
</feature>
<keyword evidence="2" id="KW-0479">Metal-binding</keyword>
<name>A0AAD7L2I5_QUISA</name>
<dbReference type="InterPro" id="IPR050148">
    <property type="entry name" value="Terpene_synthase-like"/>
</dbReference>
<dbReference type="Pfam" id="PF01397">
    <property type="entry name" value="Terpene_synth"/>
    <property type="match status" value="1"/>
</dbReference>
<dbReference type="AlphaFoldDB" id="A0AAD7L2I5"/>
<dbReference type="GO" id="GO:0016114">
    <property type="term" value="P:terpenoid biosynthetic process"/>
    <property type="evidence" value="ECO:0007669"/>
    <property type="project" value="InterPro"/>
</dbReference>
<dbReference type="SUPFAM" id="SSF48576">
    <property type="entry name" value="Terpenoid synthases"/>
    <property type="match status" value="1"/>
</dbReference>
<evidence type="ECO:0000256" key="2">
    <source>
        <dbReference type="ARBA" id="ARBA00022723"/>
    </source>
</evidence>
<feature type="domain" description="Terpene synthase metal-binding" evidence="5">
    <location>
        <begin position="108"/>
        <end position="225"/>
    </location>
</feature>
<dbReference type="Pfam" id="PF03936">
    <property type="entry name" value="Terpene_synth_C"/>
    <property type="match status" value="1"/>
</dbReference>
<organism evidence="6 7">
    <name type="scientific">Quillaja saponaria</name>
    <name type="common">Soap bark tree</name>
    <dbReference type="NCBI Taxonomy" id="32244"/>
    <lineage>
        <taxon>Eukaryota</taxon>
        <taxon>Viridiplantae</taxon>
        <taxon>Streptophyta</taxon>
        <taxon>Embryophyta</taxon>
        <taxon>Tracheophyta</taxon>
        <taxon>Spermatophyta</taxon>
        <taxon>Magnoliopsida</taxon>
        <taxon>eudicotyledons</taxon>
        <taxon>Gunneridae</taxon>
        <taxon>Pentapetalae</taxon>
        <taxon>rosids</taxon>
        <taxon>fabids</taxon>
        <taxon>Fabales</taxon>
        <taxon>Quillajaceae</taxon>
        <taxon>Quillaja</taxon>
    </lineage>
</organism>
<evidence type="ECO:0000256" key="1">
    <source>
        <dbReference type="ARBA" id="ARBA00001946"/>
    </source>
</evidence>
<dbReference type="SUPFAM" id="SSF48239">
    <property type="entry name" value="Terpenoid cyclases/Protein prenyltransferases"/>
    <property type="match status" value="1"/>
</dbReference>
<dbReference type="GO" id="GO:0000287">
    <property type="term" value="F:magnesium ion binding"/>
    <property type="evidence" value="ECO:0007669"/>
    <property type="project" value="InterPro"/>
</dbReference>
<dbReference type="PANTHER" id="PTHR31225:SF244">
    <property type="entry name" value="1,8-CINEOLE SYNTHASE 1, CHLOROPLASTIC-RELATED"/>
    <property type="match status" value="1"/>
</dbReference>
<dbReference type="Gene3D" id="1.50.10.130">
    <property type="entry name" value="Terpene synthase, N-terminal domain"/>
    <property type="match status" value="1"/>
</dbReference>
<accession>A0AAD7L2I5</accession>
<gene>
    <name evidence="6" type="ORF">O6P43_026539</name>
</gene>
<dbReference type="Gene3D" id="1.10.600.10">
    <property type="entry name" value="Farnesyl Diphosphate Synthase"/>
    <property type="match status" value="1"/>
</dbReference>
<protein>
    <submittedName>
        <fullName evidence="6">Isoprene synthase</fullName>
    </submittedName>
</protein>
<evidence type="ECO:0000313" key="6">
    <source>
        <dbReference type="EMBL" id="KAJ7950334.1"/>
    </source>
</evidence>
<dbReference type="Proteomes" id="UP001163823">
    <property type="component" value="Chromosome 11"/>
</dbReference>
<dbReference type="InterPro" id="IPR005630">
    <property type="entry name" value="Terpene_synthase_metal-bd"/>
</dbReference>
<keyword evidence="7" id="KW-1185">Reference proteome</keyword>
<evidence type="ECO:0000259" key="4">
    <source>
        <dbReference type="Pfam" id="PF01397"/>
    </source>
</evidence>
<comment type="caution">
    <text evidence="6">The sequence shown here is derived from an EMBL/GenBank/DDBJ whole genome shotgun (WGS) entry which is preliminary data.</text>
</comment>
<dbReference type="EMBL" id="JARAOO010000011">
    <property type="protein sequence ID" value="KAJ7950334.1"/>
    <property type="molecule type" value="Genomic_DNA"/>
</dbReference>
<proteinExistence type="predicted"/>
<dbReference type="GO" id="GO:0010333">
    <property type="term" value="F:terpene synthase activity"/>
    <property type="evidence" value="ECO:0007669"/>
    <property type="project" value="InterPro"/>
</dbReference>
<sequence length="237" mass="28138">MLSLYEASYFSVEGETTLDEARNFTSIHLKEFANKSKNNNISLLVKHALEFPLHWRPSRLEARWFINFYDQRKHNMNPILLELAKLDFNILQALYQKEIKHSSRWWKGTGLAENLSFVRDRLMESYIWHPEMSFAPQFGDFRRTSSKLYTLMTMLDDIYDIYGTLEELEILTDAFCRWDTSVMDKLPNCMKILFLAIHNYVNEVAYDILRDQGFNIIPCLKKYVRIIIYYTSMLAPA</sequence>
<dbReference type="KEGG" id="qsa:O6P43_026539"/>
<comment type="cofactor">
    <cofactor evidence="1">
        <name>Mg(2+)</name>
        <dbReference type="ChEBI" id="CHEBI:18420"/>
    </cofactor>
</comment>
<evidence type="ECO:0000256" key="3">
    <source>
        <dbReference type="ARBA" id="ARBA00022842"/>
    </source>
</evidence>
<dbReference type="InterPro" id="IPR008930">
    <property type="entry name" value="Terpenoid_cyclase/PrenylTrfase"/>
</dbReference>
<dbReference type="InterPro" id="IPR036965">
    <property type="entry name" value="Terpene_synth_N_sf"/>
</dbReference>